<protein>
    <recommendedName>
        <fullName evidence="3">Secreted protein</fullName>
    </recommendedName>
</protein>
<organism evidence="1 2">
    <name type="scientific">Streptomyces ureilyticus</name>
    <dbReference type="NCBI Taxonomy" id="1775131"/>
    <lineage>
        <taxon>Bacteria</taxon>
        <taxon>Bacillati</taxon>
        <taxon>Actinomycetota</taxon>
        <taxon>Actinomycetes</taxon>
        <taxon>Kitasatosporales</taxon>
        <taxon>Streptomycetaceae</taxon>
        <taxon>Streptomyces</taxon>
    </lineage>
</organism>
<reference evidence="1 2" key="1">
    <citation type="submission" date="2020-02" db="EMBL/GenBank/DDBJ databases">
        <title>Whole-genome analyses of novel actinobacteria.</title>
        <authorList>
            <person name="Sahin N."/>
            <person name="Tokatli A."/>
        </authorList>
    </citation>
    <scope>NUCLEOTIDE SEQUENCE [LARGE SCALE GENOMIC DNA]</scope>
    <source>
        <strain evidence="1 2">YC419</strain>
    </source>
</reference>
<accession>A0ABX0DW76</accession>
<comment type="caution">
    <text evidence="1">The sequence shown here is derived from an EMBL/GenBank/DDBJ whole genome shotgun (WGS) entry which is preliminary data.</text>
</comment>
<gene>
    <name evidence="1" type="ORF">G6048_14435</name>
</gene>
<sequence length="112" mass="12944">MPHFIAVLCTQLLRLLLPAHGRHRAVPRPVDDPPEVSHAPRSGCAPVRHWPHRPRCTLLRGEGSPLVRPYVLSLDEWRHERRQQRQRRRTLWLAVHGIDIGPRRIHGVKVAA</sequence>
<dbReference type="RefSeq" id="WP_165339922.1">
    <property type="nucleotide sequence ID" value="NZ_JAAKZX010000037.1"/>
</dbReference>
<keyword evidence="2" id="KW-1185">Reference proteome</keyword>
<evidence type="ECO:0000313" key="1">
    <source>
        <dbReference type="EMBL" id="NGO43307.1"/>
    </source>
</evidence>
<dbReference type="Proteomes" id="UP001518140">
    <property type="component" value="Unassembled WGS sequence"/>
</dbReference>
<evidence type="ECO:0008006" key="3">
    <source>
        <dbReference type="Google" id="ProtNLM"/>
    </source>
</evidence>
<dbReference type="EMBL" id="JAAKZX010000037">
    <property type="protein sequence ID" value="NGO43307.1"/>
    <property type="molecule type" value="Genomic_DNA"/>
</dbReference>
<proteinExistence type="predicted"/>
<name>A0ABX0DW76_9ACTN</name>
<evidence type="ECO:0000313" key="2">
    <source>
        <dbReference type="Proteomes" id="UP001518140"/>
    </source>
</evidence>